<dbReference type="Gene3D" id="1.10.357.10">
    <property type="entry name" value="Tetracycline Repressor, domain 2"/>
    <property type="match status" value="1"/>
</dbReference>
<keyword evidence="1" id="KW-0805">Transcription regulation</keyword>
<organism evidence="6 7">
    <name type="scientific">Streptomyces andamanensis</name>
    <dbReference type="NCBI Taxonomy" id="1565035"/>
    <lineage>
        <taxon>Bacteria</taxon>
        <taxon>Bacillati</taxon>
        <taxon>Actinomycetota</taxon>
        <taxon>Actinomycetes</taxon>
        <taxon>Kitasatosporales</taxon>
        <taxon>Streptomycetaceae</taxon>
        <taxon>Streptomyces</taxon>
    </lineage>
</organism>
<evidence type="ECO:0000313" key="7">
    <source>
        <dbReference type="Proteomes" id="UP001595824"/>
    </source>
</evidence>
<sequence length="226" mass="24192">MPPTGRRRSTRDRPAKAPLSERAVVDAALEILRSQGLSAVSMRRVAAALDTGPASLYVYVPHREGLLRAMQDRVFAQVGLETAVDAARWRVQLHALLDRMRDTLAAHPGIALTAIAEPPTSEAALRLLENLLGILLAGGLAPQDAAWAADTLATLVNHAAIEADARDGGHPDRAVGLRRHFAAQSPDRFPLVTAHAAQLVSGDPDERFHVAVDAVVDGMLARTARR</sequence>
<feature type="domain" description="HTH tetR-type" evidence="5">
    <location>
        <begin position="18"/>
        <end position="78"/>
    </location>
</feature>
<comment type="caution">
    <text evidence="6">The sequence shown here is derived from an EMBL/GenBank/DDBJ whole genome shotgun (WGS) entry which is preliminary data.</text>
</comment>
<evidence type="ECO:0000256" key="2">
    <source>
        <dbReference type="ARBA" id="ARBA00023125"/>
    </source>
</evidence>
<keyword evidence="7" id="KW-1185">Reference proteome</keyword>
<proteinExistence type="predicted"/>
<accession>A0ABV8TL31</accession>
<evidence type="ECO:0000256" key="1">
    <source>
        <dbReference type="ARBA" id="ARBA00023015"/>
    </source>
</evidence>
<keyword evidence="3" id="KW-0804">Transcription</keyword>
<protein>
    <submittedName>
        <fullName evidence="6">TetR/AcrR family transcriptional regulator</fullName>
    </submittedName>
</protein>
<dbReference type="EMBL" id="JBHSDP010000024">
    <property type="protein sequence ID" value="MFC4331106.1"/>
    <property type="molecule type" value="Genomic_DNA"/>
</dbReference>
<dbReference type="PROSITE" id="PS50977">
    <property type="entry name" value="HTH_TETR_2"/>
    <property type="match status" value="1"/>
</dbReference>
<dbReference type="InterPro" id="IPR001647">
    <property type="entry name" value="HTH_TetR"/>
</dbReference>
<dbReference type="PANTHER" id="PTHR30055:SF151">
    <property type="entry name" value="TRANSCRIPTIONAL REGULATORY PROTEIN"/>
    <property type="match status" value="1"/>
</dbReference>
<keyword evidence="2 4" id="KW-0238">DNA-binding</keyword>
<dbReference type="InterPro" id="IPR009057">
    <property type="entry name" value="Homeodomain-like_sf"/>
</dbReference>
<dbReference type="InterPro" id="IPR004111">
    <property type="entry name" value="Repressor_TetR_C"/>
</dbReference>
<dbReference type="Proteomes" id="UP001595824">
    <property type="component" value="Unassembled WGS sequence"/>
</dbReference>
<name>A0ABV8TL31_9ACTN</name>
<reference evidence="7" key="1">
    <citation type="journal article" date="2019" name="Int. J. Syst. Evol. Microbiol.">
        <title>The Global Catalogue of Microorganisms (GCM) 10K type strain sequencing project: providing services to taxonomists for standard genome sequencing and annotation.</title>
        <authorList>
            <consortium name="The Broad Institute Genomics Platform"/>
            <consortium name="The Broad Institute Genome Sequencing Center for Infectious Disease"/>
            <person name="Wu L."/>
            <person name="Ma J."/>
        </authorList>
    </citation>
    <scope>NUCLEOTIDE SEQUENCE [LARGE SCALE GENOMIC DNA]</scope>
    <source>
        <strain evidence="7">PCU 347</strain>
    </source>
</reference>
<evidence type="ECO:0000256" key="4">
    <source>
        <dbReference type="PROSITE-ProRule" id="PRU00335"/>
    </source>
</evidence>
<dbReference type="SUPFAM" id="SSF46689">
    <property type="entry name" value="Homeodomain-like"/>
    <property type="match status" value="1"/>
</dbReference>
<dbReference type="Pfam" id="PF02909">
    <property type="entry name" value="TetR_C_1"/>
    <property type="match status" value="1"/>
</dbReference>
<dbReference type="InterPro" id="IPR050109">
    <property type="entry name" value="HTH-type_TetR-like_transc_reg"/>
</dbReference>
<evidence type="ECO:0000259" key="5">
    <source>
        <dbReference type="PROSITE" id="PS50977"/>
    </source>
</evidence>
<dbReference type="InterPro" id="IPR036271">
    <property type="entry name" value="Tet_transcr_reg_TetR-rel_C_sf"/>
</dbReference>
<dbReference type="PANTHER" id="PTHR30055">
    <property type="entry name" value="HTH-TYPE TRANSCRIPTIONAL REGULATOR RUTR"/>
    <property type="match status" value="1"/>
</dbReference>
<feature type="DNA-binding region" description="H-T-H motif" evidence="4">
    <location>
        <begin position="41"/>
        <end position="60"/>
    </location>
</feature>
<evidence type="ECO:0000313" key="6">
    <source>
        <dbReference type="EMBL" id="MFC4331106.1"/>
    </source>
</evidence>
<gene>
    <name evidence="6" type="ORF">ACFPC0_25675</name>
</gene>
<evidence type="ECO:0000256" key="3">
    <source>
        <dbReference type="ARBA" id="ARBA00023163"/>
    </source>
</evidence>
<dbReference type="RefSeq" id="WP_381742269.1">
    <property type="nucleotide sequence ID" value="NZ_JBHSDP010000024.1"/>
</dbReference>
<dbReference type="SUPFAM" id="SSF48498">
    <property type="entry name" value="Tetracyclin repressor-like, C-terminal domain"/>
    <property type="match status" value="1"/>
</dbReference>
<dbReference type="Pfam" id="PF00440">
    <property type="entry name" value="TetR_N"/>
    <property type="match status" value="1"/>
</dbReference>